<dbReference type="InterPro" id="IPR008030">
    <property type="entry name" value="NmrA-like"/>
</dbReference>
<reference evidence="5" key="1">
    <citation type="submission" date="2020-05" db="EMBL/GenBank/DDBJ databases">
        <title>Mycena genomes resolve the evolution of fungal bioluminescence.</title>
        <authorList>
            <person name="Tsai I.J."/>
        </authorList>
    </citation>
    <scope>NUCLEOTIDE SEQUENCE</scope>
    <source>
        <strain evidence="5">171206Taipei</strain>
    </source>
</reference>
<dbReference type="Gene3D" id="3.40.50.720">
    <property type="entry name" value="NAD(P)-binding Rossmann-like Domain"/>
    <property type="match status" value="1"/>
</dbReference>
<dbReference type="OrthoDB" id="300709at2759"/>
<protein>
    <recommendedName>
        <fullName evidence="4">NmrA-like domain-containing protein</fullName>
    </recommendedName>
</protein>
<keyword evidence="2" id="KW-0521">NADP</keyword>
<dbReference type="GeneID" id="59353141"/>
<comment type="similarity">
    <text evidence="1">Belongs to the NmrA-type oxidoreductase family.</text>
</comment>
<dbReference type="InterPro" id="IPR036291">
    <property type="entry name" value="NAD(P)-bd_dom_sf"/>
</dbReference>
<evidence type="ECO:0000256" key="3">
    <source>
        <dbReference type="ARBA" id="ARBA00023002"/>
    </source>
</evidence>
<accession>A0A8H6RWU8</accession>
<gene>
    <name evidence="5" type="ORF">MIND_01424200</name>
</gene>
<dbReference type="SUPFAM" id="SSF51735">
    <property type="entry name" value="NAD(P)-binding Rossmann-fold domains"/>
    <property type="match status" value="1"/>
</dbReference>
<evidence type="ECO:0000313" key="5">
    <source>
        <dbReference type="EMBL" id="KAF7288784.1"/>
    </source>
</evidence>
<proteinExistence type="inferred from homology"/>
<evidence type="ECO:0000256" key="2">
    <source>
        <dbReference type="ARBA" id="ARBA00022857"/>
    </source>
</evidence>
<name>A0A8H6RWU8_9AGAR</name>
<dbReference type="Proteomes" id="UP000636479">
    <property type="component" value="Unassembled WGS sequence"/>
</dbReference>
<dbReference type="InterPro" id="IPR051164">
    <property type="entry name" value="NmrA-like_oxidored"/>
</dbReference>
<dbReference type="PANTHER" id="PTHR42748">
    <property type="entry name" value="NITROGEN METABOLITE REPRESSION PROTEIN NMRA FAMILY MEMBER"/>
    <property type="match status" value="1"/>
</dbReference>
<keyword evidence="3" id="KW-0560">Oxidoreductase</keyword>
<dbReference type="Pfam" id="PF05368">
    <property type="entry name" value="NmrA"/>
    <property type="match status" value="1"/>
</dbReference>
<dbReference type="EMBL" id="JACAZF010000019">
    <property type="protein sequence ID" value="KAF7288784.1"/>
    <property type="molecule type" value="Genomic_DNA"/>
</dbReference>
<keyword evidence="6" id="KW-1185">Reference proteome</keyword>
<dbReference type="GO" id="GO:0016491">
    <property type="term" value="F:oxidoreductase activity"/>
    <property type="evidence" value="ECO:0007669"/>
    <property type="project" value="UniProtKB-KW"/>
</dbReference>
<dbReference type="RefSeq" id="XP_037213006.1">
    <property type="nucleotide sequence ID" value="XM_037370625.1"/>
</dbReference>
<evidence type="ECO:0000313" key="6">
    <source>
        <dbReference type="Proteomes" id="UP000636479"/>
    </source>
</evidence>
<dbReference type="PANTHER" id="PTHR42748:SF30">
    <property type="entry name" value="NMRA-LIKE DOMAIN-CONTAINING PROTEIN"/>
    <property type="match status" value="1"/>
</dbReference>
<sequence>MTIVKDTDSPLVVVVGGTGAQGGSVVLALLESDKSYRIRTFTRDTAKPSSMALSRHGVEVVGLSLTADNKEAVFAAFEGADYAFLLTNWAEHFDPGRETAEGKLMIDAAKAAGVKGIVWSGLPSMASLSRSKYTQVCHFKSKVLVSEYGRASGVPFVVLQAGGYASNMCTIMRPRKVAPDVWAVSLPISPSARIPLIDAHHDYGLFVRKAIEATVFPDKQTWAVFAEMLSSEDQTTLKTPFSLEIV</sequence>
<organism evidence="5 6">
    <name type="scientific">Mycena indigotica</name>
    <dbReference type="NCBI Taxonomy" id="2126181"/>
    <lineage>
        <taxon>Eukaryota</taxon>
        <taxon>Fungi</taxon>
        <taxon>Dikarya</taxon>
        <taxon>Basidiomycota</taxon>
        <taxon>Agaricomycotina</taxon>
        <taxon>Agaricomycetes</taxon>
        <taxon>Agaricomycetidae</taxon>
        <taxon>Agaricales</taxon>
        <taxon>Marasmiineae</taxon>
        <taxon>Mycenaceae</taxon>
        <taxon>Mycena</taxon>
    </lineage>
</organism>
<dbReference type="GO" id="GO:0005634">
    <property type="term" value="C:nucleus"/>
    <property type="evidence" value="ECO:0007669"/>
    <property type="project" value="TreeGrafter"/>
</dbReference>
<evidence type="ECO:0000259" key="4">
    <source>
        <dbReference type="Pfam" id="PF05368"/>
    </source>
</evidence>
<comment type="caution">
    <text evidence="5">The sequence shown here is derived from an EMBL/GenBank/DDBJ whole genome shotgun (WGS) entry which is preliminary data.</text>
</comment>
<evidence type="ECO:0000256" key="1">
    <source>
        <dbReference type="ARBA" id="ARBA00006328"/>
    </source>
</evidence>
<feature type="domain" description="NmrA-like" evidence="4">
    <location>
        <begin position="11"/>
        <end position="213"/>
    </location>
</feature>
<dbReference type="AlphaFoldDB" id="A0A8H6RWU8"/>